<dbReference type="PROSITE" id="PS51257">
    <property type="entry name" value="PROKAR_LIPOPROTEIN"/>
    <property type="match status" value="1"/>
</dbReference>
<evidence type="ECO:0000313" key="2">
    <source>
        <dbReference type="EMBL" id="REE97801.1"/>
    </source>
</evidence>
<name>A0A3D9T1V2_9ACTN</name>
<sequence>MKGLMRPAGVFALAGVLFLGTGCGGGGDDGGGGGAAQPPKSGGSTTAPAGGGGAPGYTPDPATNARAKKQYIDCIHRQGLKEVPDARKKLPKAQRDAIQKCVVETLRSAAPSAGATN</sequence>
<protein>
    <submittedName>
        <fullName evidence="2">Uncharacterized protein</fullName>
    </submittedName>
</protein>
<dbReference type="RefSeq" id="WP_170177686.1">
    <property type="nucleotide sequence ID" value="NZ_QTTT01000001.1"/>
</dbReference>
<feature type="region of interest" description="Disordered" evidence="1">
    <location>
        <begin position="27"/>
        <end position="69"/>
    </location>
</feature>
<organism evidence="2 3">
    <name type="scientific">Thermomonospora umbrina</name>
    <dbReference type="NCBI Taxonomy" id="111806"/>
    <lineage>
        <taxon>Bacteria</taxon>
        <taxon>Bacillati</taxon>
        <taxon>Actinomycetota</taxon>
        <taxon>Actinomycetes</taxon>
        <taxon>Streptosporangiales</taxon>
        <taxon>Thermomonosporaceae</taxon>
        <taxon>Thermomonospora</taxon>
    </lineage>
</organism>
<gene>
    <name evidence="2" type="ORF">DFJ69_3276</name>
</gene>
<evidence type="ECO:0000313" key="3">
    <source>
        <dbReference type="Proteomes" id="UP000256661"/>
    </source>
</evidence>
<accession>A0A3D9T1V2</accession>
<dbReference type="Proteomes" id="UP000256661">
    <property type="component" value="Unassembled WGS sequence"/>
</dbReference>
<dbReference type="EMBL" id="QTTT01000001">
    <property type="protein sequence ID" value="REE97801.1"/>
    <property type="molecule type" value="Genomic_DNA"/>
</dbReference>
<comment type="caution">
    <text evidence="2">The sequence shown here is derived from an EMBL/GenBank/DDBJ whole genome shotgun (WGS) entry which is preliminary data.</text>
</comment>
<proteinExistence type="predicted"/>
<evidence type="ECO:0000256" key="1">
    <source>
        <dbReference type="SAM" id="MobiDB-lite"/>
    </source>
</evidence>
<keyword evidence="3" id="KW-1185">Reference proteome</keyword>
<reference evidence="2 3" key="1">
    <citation type="submission" date="2018-08" db="EMBL/GenBank/DDBJ databases">
        <title>Sequencing the genomes of 1000 actinobacteria strains.</title>
        <authorList>
            <person name="Klenk H.-P."/>
        </authorList>
    </citation>
    <scope>NUCLEOTIDE SEQUENCE [LARGE SCALE GENOMIC DNA]</scope>
    <source>
        <strain evidence="2 3">DSM 43927</strain>
    </source>
</reference>
<dbReference type="AlphaFoldDB" id="A0A3D9T1V2"/>